<feature type="domain" description="CARD" evidence="16">
    <location>
        <begin position="11"/>
        <end position="103"/>
    </location>
</feature>
<dbReference type="CDD" id="cd08808">
    <property type="entry name" value="CARD_CARD11_CARMA1"/>
    <property type="match status" value="1"/>
</dbReference>
<dbReference type="SUPFAM" id="SSF47986">
    <property type="entry name" value="DEATH domain"/>
    <property type="match status" value="1"/>
</dbReference>
<keyword evidence="4" id="KW-1017">Isopeptide bond</keyword>
<dbReference type="SUPFAM" id="SSF50156">
    <property type="entry name" value="PDZ domain-like"/>
    <property type="match status" value="1"/>
</dbReference>
<dbReference type="GO" id="GO:0050862">
    <property type="term" value="P:positive regulation of T cell receptor signaling pathway"/>
    <property type="evidence" value="ECO:0007669"/>
    <property type="project" value="UniProtKB-ARBA"/>
</dbReference>
<evidence type="ECO:0000256" key="13">
    <source>
        <dbReference type="SAM" id="Coils"/>
    </source>
</evidence>
<dbReference type="Gene3D" id="2.30.30.40">
    <property type="entry name" value="SH3 Domains"/>
    <property type="match status" value="1"/>
</dbReference>
<dbReference type="GO" id="GO:0007165">
    <property type="term" value="P:signal transduction"/>
    <property type="evidence" value="ECO:0007669"/>
    <property type="project" value="UniProtKB-ARBA"/>
</dbReference>
<dbReference type="GO" id="GO:0005886">
    <property type="term" value="C:plasma membrane"/>
    <property type="evidence" value="ECO:0007669"/>
    <property type="project" value="UniProtKB-ARBA"/>
</dbReference>
<dbReference type="GO" id="GO:0032743">
    <property type="term" value="P:positive regulation of interleukin-2 production"/>
    <property type="evidence" value="ECO:0007669"/>
    <property type="project" value="UniProtKB-ARBA"/>
</dbReference>
<keyword evidence="9" id="KW-1015">Disulfide bond</keyword>
<evidence type="ECO:0000256" key="6">
    <source>
        <dbReference type="ARBA" id="ARBA00022859"/>
    </source>
</evidence>
<dbReference type="GO" id="GO:0042981">
    <property type="term" value="P:regulation of apoptotic process"/>
    <property type="evidence" value="ECO:0007669"/>
    <property type="project" value="InterPro"/>
</dbReference>
<evidence type="ECO:0000256" key="2">
    <source>
        <dbReference type="ARBA" id="ARBA00004496"/>
    </source>
</evidence>
<dbReference type="GO" id="GO:0045121">
    <property type="term" value="C:membrane raft"/>
    <property type="evidence" value="ECO:0007669"/>
    <property type="project" value="UniProtKB-SubCell"/>
</dbReference>
<evidence type="ECO:0000256" key="4">
    <source>
        <dbReference type="ARBA" id="ARBA00022499"/>
    </source>
</evidence>
<evidence type="ECO:0000256" key="12">
    <source>
        <dbReference type="ARBA" id="ARBA00076888"/>
    </source>
</evidence>
<evidence type="ECO:0000259" key="14">
    <source>
        <dbReference type="PROSITE" id="PS50052"/>
    </source>
</evidence>
<dbReference type="PROSITE" id="PS50209">
    <property type="entry name" value="CARD"/>
    <property type="match status" value="1"/>
</dbReference>
<sequence>MDDYMETLKDEEDALWENVECNRHMLSRYINPAKLTPYLRQCKVIDEQDEDEVLNAPMLPSKINRAGRLLDILHTKGQRGYVVFLESLEFYYPELYKLVTGKEPTRRFSTIVVEEGHEGLTHFLMNEVIKLQQQVKAKDLQRCELLAKSRQLEDEKKQLTLTRVELLTFQERYYKMKEERDSYNDELVKVKDDNYNIAMRYAQLSEEKNMAVMRSRDLQLEIDQLKHRLNKMEEECKLERNQSLKLKNDIENRPKKEQVLELERENEMLKTKIQELQSIIQVRSSILMPFRPSVTSGGHVRGPGPLVQHTTLNGDGLITQLTLLGGNARGSFIHSVKPGSLAERAGLREGHQLLLLEGCIRGERQSVPLDACTKEEARWTIQRCSGPITLHYKVNNEGYRKLLKEMEDGVITSGDSFYIRLNLNISSQLDACSMSLKCDDVVHVLDTMYQDRHEWLCARVDPFTDQDLDMGTIPSYSRAQQLLLVKLQRLVHRGSREEADSAHHTLRSLRNTLQPEETLSTSDPRVSPRLSRASFFFGQLLQFVSRSENKYKRMNSNERVRIISGSPLGSLSRSSLDATKLLTEKHEELDPENELSRNLTLIPYSLVRAFHCERRRPVLFTPTMLAKTLVQKLLNSGGAMEFTICKSVEKMRFHFTMVRMDQVDIKLCGTQKETDIVTRDEFLRKQKTETIIYSREKNPNTFECIVPANIEAVAAKNKHCLLEAGIGCVRDLIKCKVYPIVLLIRVSEKNIKRFRKLLPRPETEEEFLRVCRLKEKELEALPCLYATVEAEMWSSVEELLRVLKDKIVEEQRKTIWVDEDQL</sequence>
<accession>A0AAW0IEU9</accession>
<reference evidence="17 18" key="1">
    <citation type="journal article" date="2023" name="bioRxiv">
        <title>Conserved and derived expression patterns and positive selection on dental genes reveal complex evolutionary context of ever-growing rodent molars.</title>
        <authorList>
            <person name="Calamari Z.T."/>
            <person name="Song A."/>
            <person name="Cohen E."/>
            <person name="Akter M."/>
            <person name="Roy R.D."/>
            <person name="Hallikas O."/>
            <person name="Christensen M.M."/>
            <person name="Li P."/>
            <person name="Marangoni P."/>
            <person name="Jernvall J."/>
            <person name="Klein O.D."/>
        </authorList>
    </citation>
    <scope>NUCLEOTIDE SEQUENCE [LARGE SCALE GENOMIC DNA]</scope>
    <source>
        <strain evidence="17">V071</strain>
    </source>
</reference>
<evidence type="ECO:0000256" key="9">
    <source>
        <dbReference type="ARBA" id="ARBA00023157"/>
    </source>
</evidence>
<feature type="coiled-coil region" evidence="13">
    <location>
        <begin position="215"/>
        <end position="279"/>
    </location>
</feature>
<evidence type="ECO:0000256" key="11">
    <source>
        <dbReference type="ARBA" id="ARBA00067942"/>
    </source>
</evidence>
<dbReference type="Gene3D" id="3.40.50.300">
    <property type="entry name" value="P-loop containing nucleotide triphosphate hydrolases"/>
    <property type="match status" value="1"/>
</dbReference>
<dbReference type="CDD" id="cd06736">
    <property type="entry name" value="PDZ_CARD11_CARD14-like"/>
    <property type="match status" value="1"/>
</dbReference>
<dbReference type="GO" id="GO:0002376">
    <property type="term" value="P:immune system process"/>
    <property type="evidence" value="ECO:0007669"/>
    <property type="project" value="UniProtKB-KW"/>
</dbReference>
<dbReference type="InterPro" id="IPR011029">
    <property type="entry name" value="DEATH-like_dom_sf"/>
</dbReference>
<keyword evidence="8" id="KW-0472">Membrane</keyword>
<feature type="domain" description="PDZ" evidence="15">
    <location>
        <begin position="321"/>
        <end position="396"/>
    </location>
</feature>
<dbReference type="EMBL" id="JBBHLL010000142">
    <property type="protein sequence ID" value="KAK7812941.1"/>
    <property type="molecule type" value="Genomic_DNA"/>
</dbReference>
<comment type="subunit">
    <text evidence="10">Homodimer; disulfide-linked. Homomultimer; polymerizes following activation, forming a nucleating helical template that seeds BCL10-filament formation via a CARD-CARD interaction. Interacts (via CARD domain) with BCL10 (via CARD domain); interaction takes place following CARD11 activation and polymerization, leading to the formation of a filamentous CBM complex assembly. Component of a CBM complex (CARD11-BCL10-MALT1) complex involved in NF-kappa-B activation. Found in a membrane raft complex, at least composed of BCL10, CARD11, DPP4 and IKBKB. Interacts (via PDZ domain) with DPP4 (via cytoplasmic tail).</text>
</comment>
<dbReference type="AlphaFoldDB" id="A0AAW0IEU9"/>
<keyword evidence="7 13" id="KW-0175">Coiled coil</keyword>
<protein>
    <recommendedName>
        <fullName evidence="11">Caspase recruitment domain-containing protein 11</fullName>
    </recommendedName>
    <alternativeName>
        <fullName evidence="12">CARD-containing MAGUK protein 1</fullName>
    </alternativeName>
</protein>
<evidence type="ECO:0000256" key="8">
    <source>
        <dbReference type="ARBA" id="ARBA00023136"/>
    </source>
</evidence>
<dbReference type="InterPro" id="IPR008144">
    <property type="entry name" value="Guanylate_kin-like_dom"/>
</dbReference>
<dbReference type="Proteomes" id="UP001488838">
    <property type="component" value="Unassembled WGS sequence"/>
</dbReference>
<dbReference type="InterPro" id="IPR042141">
    <property type="entry name" value="CARD_CARD11"/>
</dbReference>
<gene>
    <name evidence="17" type="ORF">U0070_001049</name>
</gene>
<dbReference type="InterPro" id="IPR001315">
    <property type="entry name" value="CARD"/>
</dbReference>
<evidence type="ECO:0000256" key="5">
    <source>
        <dbReference type="ARBA" id="ARBA00022553"/>
    </source>
</evidence>
<evidence type="ECO:0000256" key="7">
    <source>
        <dbReference type="ARBA" id="ARBA00023054"/>
    </source>
</evidence>
<keyword evidence="18" id="KW-1185">Reference proteome</keyword>
<evidence type="ECO:0000313" key="18">
    <source>
        <dbReference type="Proteomes" id="UP001488838"/>
    </source>
</evidence>
<keyword evidence="3" id="KW-0963">Cytoplasm</keyword>
<dbReference type="PROSITE" id="PS50052">
    <property type="entry name" value="GUANYLATE_KINASE_2"/>
    <property type="match status" value="1"/>
</dbReference>
<comment type="subcellular location">
    <subcellularLocation>
        <location evidence="2">Cytoplasm</location>
    </subcellularLocation>
    <subcellularLocation>
        <location evidence="1">Membrane raft</location>
    </subcellularLocation>
</comment>
<dbReference type="InterPro" id="IPR001478">
    <property type="entry name" value="PDZ"/>
</dbReference>
<dbReference type="FunFam" id="2.30.30.40:FF:000148">
    <property type="entry name" value="Caspase recruitment domain family member 11"/>
    <property type="match status" value="1"/>
</dbReference>
<dbReference type="Gene3D" id="1.10.533.10">
    <property type="entry name" value="Death Domain, Fas"/>
    <property type="match status" value="1"/>
</dbReference>
<evidence type="ECO:0000313" key="17">
    <source>
        <dbReference type="EMBL" id="KAK7812941.1"/>
    </source>
</evidence>
<feature type="domain" description="Guanylate kinase-like" evidence="14">
    <location>
        <begin position="614"/>
        <end position="808"/>
    </location>
</feature>
<dbReference type="FunFam" id="2.30.42.10:FF:000136">
    <property type="entry name" value="Caspase recruitment domain family member 11"/>
    <property type="match status" value="1"/>
</dbReference>
<dbReference type="GO" id="GO:0050700">
    <property type="term" value="F:CARD domain binding"/>
    <property type="evidence" value="ECO:0007669"/>
    <property type="project" value="TreeGrafter"/>
</dbReference>
<comment type="caution">
    <text evidence="17">The sequence shown here is derived from an EMBL/GenBank/DDBJ whole genome shotgun (WGS) entry which is preliminary data.</text>
</comment>
<proteinExistence type="predicted"/>
<dbReference type="PANTHER" id="PTHR14559">
    <property type="entry name" value="CASPASE RECRUITMENT DOMAIN FAMILY"/>
    <property type="match status" value="1"/>
</dbReference>
<dbReference type="Gene3D" id="2.30.42.10">
    <property type="match status" value="1"/>
</dbReference>
<dbReference type="GO" id="GO:0005737">
    <property type="term" value="C:cytoplasm"/>
    <property type="evidence" value="ECO:0007669"/>
    <property type="project" value="UniProtKB-SubCell"/>
</dbReference>
<organism evidence="17 18">
    <name type="scientific">Myodes glareolus</name>
    <name type="common">Bank vole</name>
    <name type="synonym">Clethrionomys glareolus</name>
    <dbReference type="NCBI Taxonomy" id="447135"/>
    <lineage>
        <taxon>Eukaryota</taxon>
        <taxon>Metazoa</taxon>
        <taxon>Chordata</taxon>
        <taxon>Craniata</taxon>
        <taxon>Vertebrata</taxon>
        <taxon>Euteleostomi</taxon>
        <taxon>Mammalia</taxon>
        <taxon>Eutheria</taxon>
        <taxon>Euarchontoglires</taxon>
        <taxon>Glires</taxon>
        <taxon>Rodentia</taxon>
        <taxon>Myomorpha</taxon>
        <taxon>Muroidea</taxon>
        <taxon>Cricetidae</taxon>
        <taxon>Arvicolinae</taxon>
        <taxon>Myodes</taxon>
    </lineage>
</organism>
<dbReference type="SUPFAM" id="SSF52540">
    <property type="entry name" value="P-loop containing nucleoside triphosphate hydrolases"/>
    <property type="match status" value="1"/>
</dbReference>
<dbReference type="PROSITE" id="PS50106">
    <property type="entry name" value="PDZ"/>
    <property type="match status" value="1"/>
</dbReference>
<dbReference type="InterPro" id="IPR036034">
    <property type="entry name" value="PDZ_sf"/>
</dbReference>
<evidence type="ECO:0000256" key="1">
    <source>
        <dbReference type="ARBA" id="ARBA00004285"/>
    </source>
</evidence>
<evidence type="ECO:0000256" key="10">
    <source>
        <dbReference type="ARBA" id="ARBA00065801"/>
    </source>
</evidence>
<keyword evidence="6" id="KW-0391">Immunity</keyword>
<dbReference type="FunFam" id="1.10.533.10:FF:000003">
    <property type="entry name" value="Caspase recruitment domain family, member 11"/>
    <property type="match status" value="1"/>
</dbReference>
<dbReference type="InterPro" id="IPR027417">
    <property type="entry name" value="P-loop_NTPase"/>
</dbReference>
<dbReference type="GO" id="GO:0050870">
    <property type="term" value="P:positive regulation of T cell activation"/>
    <property type="evidence" value="ECO:0007669"/>
    <property type="project" value="UniProtKB-ARBA"/>
</dbReference>
<name>A0AAW0IEU9_MYOGA</name>
<evidence type="ECO:0000256" key="3">
    <source>
        <dbReference type="ARBA" id="ARBA00022490"/>
    </source>
</evidence>
<evidence type="ECO:0000259" key="15">
    <source>
        <dbReference type="PROSITE" id="PS50106"/>
    </source>
</evidence>
<evidence type="ECO:0000259" key="16">
    <source>
        <dbReference type="PROSITE" id="PS50209"/>
    </source>
</evidence>
<dbReference type="PANTHER" id="PTHR14559:SF4">
    <property type="entry name" value="CASPASE RECRUITMENT DOMAIN-CONTAINING PROTEIN 11"/>
    <property type="match status" value="1"/>
</dbReference>
<dbReference type="GO" id="GO:0043123">
    <property type="term" value="P:positive regulation of canonical NF-kappaB signal transduction"/>
    <property type="evidence" value="ECO:0007669"/>
    <property type="project" value="UniProtKB-ARBA"/>
</dbReference>
<dbReference type="Pfam" id="PF00619">
    <property type="entry name" value="CARD"/>
    <property type="match status" value="1"/>
</dbReference>
<keyword evidence="5" id="KW-0597">Phosphoprotein</keyword>